<keyword evidence="3" id="KW-1185">Reference proteome</keyword>
<feature type="region of interest" description="Disordered" evidence="1">
    <location>
        <begin position="694"/>
        <end position="802"/>
    </location>
</feature>
<organism evidence="2 3">
    <name type="scientific">Tenebrio molitor</name>
    <name type="common">Yellow mealworm beetle</name>
    <dbReference type="NCBI Taxonomy" id="7067"/>
    <lineage>
        <taxon>Eukaryota</taxon>
        <taxon>Metazoa</taxon>
        <taxon>Ecdysozoa</taxon>
        <taxon>Arthropoda</taxon>
        <taxon>Hexapoda</taxon>
        <taxon>Insecta</taxon>
        <taxon>Pterygota</taxon>
        <taxon>Neoptera</taxon>
        <taxon>Endopterygota</taxon>
        <taxon>Coleoptera</taxon>
        <taxon>Polyphaga</taxon>
        <taxon>Cucujiformia</taxon>
        <taxon>Tenebrionidae</taxon>
        <taxon>Tenebrio</taxon>
    </lineage>
</organism>
<feature type="compositionally biased region" description="Basic and acidic residues" evidence="1">
    <location>
        <begin position="314"/>
        <end position="331"/>
    </location>
</feature>
<evidence type="ECO:0000256" key="1">
    <source>
        <dbReference type="SAM" id="MobiDB-lite"/>
    </source>
</evidence>
<feature type="compositionally biased region" description="Basic and acidic residues" evidence="1">
    <location>
        <begin position="986"/>
        <end position="1012"/>
    </location>
</feature>
<evidence type="ECO:0000313" key="2">
    <source>
        <dbReference type="EMBL" id="KAH0817568.1"/>
    </source>
</evidence>
<feature type="compositionally biased region" description="Polar residues" evidence="1">
    <location>
        <begin position="386"/>
        <end position="411"/>
    </location>
</feature>
<reference evidence="2" key="1">
    <citation type="journal article" date="2020" name="J Insects Food Feed">
        <title>The yellow mealworm (Tenebrio molitor) genome: a resource for the emerging insects as food and feed industry.</title>
        <authorList>
            <person name="Eriksson T."/>
            <person name="Andere A."/>
            <person name="Kelstrup H."/>
            <person name="Emery V."/>
            <person name="Picard C."/>
        </authorList>
    </citation>
    <scope>NUCLEOTIDE SEQUENCE</scope>
    <source>
        <strain evidence="2">Stoneville</strain>
        <tissue evidence="2">Whole head</tissue>
    </source>
</reference>
<protein>
    <submittedName>
        <fullName evidence="2">Uncharacterized protein</fullName>
    </submittedName>
</protein>
<feature type="region of interest" description="Disordered" evidence="1">
    <location>
        <begin position="610"/>
        <end position="660"/>
    </location>
</feature>
<reference evidence="2" key="2">
    <citation type="submission" date="2021-08" db="EMBL/GenBank/DDBJ databases">
        <authorList>
            <person name="Eriksson T."/>
        </authorList>
    </citation>
    <scope>NUCLEOTIDE SEQUENCE</scope>
    <source>
        <strain evidence="2">Stoneville</strain>
        <tissue evidence="2">Whole head</tissue>
    </source>
</reference>
<feature type="region of interest" description="Disordered" evidence="1">
    <location>
        <begin position="827"/>
        <end position="968"/>
    </location>
</feature>
<feature type="compositionally biased region" description="Basic and acidic residues" evidence="1">
    <location>
        <begin position="88"/>
        <end position="118"/>
    </location>
</feature>
<feature type="region of interest" description="Disordered" evidence="1">
    <location>
        <begin position="216"/>
        <end position="254"/>
    </location>
</feature>
<feature type="region of interest" description="Disordered" evidence="1">
    <location>
        <begin position="1041"/>
        <end position="1061"/>
    </location>
</feature>
<feature type="compositionally biased region" description="Low complexity" evidence="1">
    <location>
        <begin position="1186"/>
        <end position="1197"/>
    </location>
</feature>
<feature type="region of interest" description="Disordered" evidence="1">
    <location>
        <begin position="84"/>
        <end position="118"/>
    </location>
</feature>
<feature type="compositionally biased region" description="Low complexity" evidence="1">
    <location>
        <begin position="290"/>
        <end position="300"/>
    </location>
</feature>
<feature type="compositionally biased region" description="Basic and acidic residues" evidence="1">
    <location>
        <begin position="8"/>
        <end position="24"/>
    </location>
</feature>
<feature type="compositionally biased region" description="Low complexity" evidence="1">
    <location>
        <begin position="901"/>
        <end position="911"/>
    </location>
</feature>
<comment type="caution">
    <text evidence="2">The sequence shown here is derived from an EMBL/GenBank/DDBJ whole genome shotgun (WGS) entry which is preliminary data.</text>
</comment>
<feature type="compositionally biased region" description="Basic and acidic residues" evidence="1">
    <location>
        <begin position="889"/>
        <end position="900"/>
    </location>
</feature>
<evidence type="ECO:0000313" key="3">
    <source>
        <dbReference type="Proteomes" id="UP000719412"/>
    </source>
</evidence>
<feature type="compositionally biased region" description="Basic and acidic residues" evidence="1">
    <location>
        <begin position="216"/>
        <end position="230"/>
    </location>
</feature>
<feature type="compositionally biased region" description="Acidic residues" evidence="1">
    <location>
        <begin position="450"/>
        <end position="474"/>
    </location>
</feature>
<feature type="compositionally biased region" description="Polar residues" evidence="1">
    <location>
        <begin position="1254"/>
        <end position="1265"/>
    </location>
</feature>
<feature type="region of interest" description="Disordered" evidence="1">
    <location>
        <begin position="279"/>
        <end position="481"/>
    </location>
</feature>
<feature type="compositionally biased region" description="Basic and acidic residues" evidence="1">
    <location>
        <begin position="279"/>
        <end position="289"/>
    </location>
</feature>
<dbReference type="EMBL" id="JABDTM020019241">
    <property type="protein sequence ID" value="KAH0817568.1"/>
    <property type="molecule type" value="Genomic_DNA"/>
</dbReference>
<proteinExistence type="predicted"/>
<gene>
    <name evidence="2" type="ORF">GEV33_005223</name>
</gene>
<feature type="region of interest" description="Disordered" evidence="1">
    <location>
        <begin position="1111"/>
        <end position="1140"/>
    </location>
</feature>
<feature type="region of interest" description="Disordered" evidence="1">
    <location>
        <begin position="986"/>
        <end position="1022"/>
    </location>
</feature>
<feature type="compositionally biased region" description="Basic and acidic residues" evidence="1">
    <location>
        <begin position="1667"/>
        <end position="1684"/>
    </location>
</feature>
<feature type="compositionally biased region" description="Basic and acidic residues" evidence="1">
    <location>
        <begin position="357"/>
        <end position="368"/>
    </location>
</feature>
<feature type="compositionally biased region" description="Basic and acidic residues" evidence="1">
    <location>
        <begin position="694"/>
        <end position="705"/>
    </location>
</feature>
<feature type="region of interest" description="Disordered" evidence="1">
    <location>
        <begin position="1179"/>
        <end position="1213"/>
    </location>
</feature>
<feature type="compositionally biased region" description="Basic and acidic residues" evidence="1">
    <location>
        <begin position="712"/>
        <end position="725"/>
    </location>
</feature>
<name>A0A8J6LFS0_TENMO</name>
<feature type="compositionally biased region" description="Basic and acidic residues" evidence="1">
    <location>
        <begin position="831"/>
        <end position="853"/>
    </location>
</feature>
<feature type="region of interest" description="Disordered" evidence="1">
    <location>
        <begin position="1250"/>
        <end position="1278"/>
    </location>
</feature>
<feature type="compositionally biased region" description="Basic and acidic residues" evidence="1">
    <location>
        <begin position="947"/>
        <end position="957"/>
    </location>
</feature>
<dbReference type="Proteomes" id="UP000719412">
    <property type="component" value="Unassembled WGS sequence"/>
</dbReference>
<feature type="compositionally biased region" description="Basic and acidic residues" evidence="1">
    <location>
        <begin position="244"/>
        <end position="254"/>
    </location>
</feature>
<accession>A0A8J6LFS0</accession>
<feature type="region of interest" description="Disordered" evidence="1">
    <location>
        <begin position="1353"/>
        <end position="1378"/>
    </location>
</feature>
<feature type="region of interest" description="Disordered" evidence="1">
    <location>
        <begin position="1615"/>
        <end position="1704"/>
    </location>
</feature>
<feature type="compositionally biased region" description="Basic and acidic residues" evidence="1">
    <location>
        <begin position="912"/>
        <end position="923"/>
    </location>
</feature>
<feature type="compositionally biased region" description="Basic and acidic residues" evidence="1">
    <location>
        <begin position="760"/>
        <end position="786"/>
    </location>
</feature>
<feature type="compositionally biased region" description="Polar residues" evidence="1">
    <location>
        <begin position="1615"/>
        <end position="1648"/>
    </location>
</feature>
<feature type="compositionally biased region" description="Basic and acidic residues" evidence="1">
    <location>
        <begin position="621"/>
        <end position="633"/>
    </location>
</feature>
<feature type="compositionally biased region" description="Polar residues" evidence="1">
    <location>
        <begin position="231"/>
        <end position="243"/>
    </location>
</feature>
<feature type="compositionally biased region" description="Basic and acidic residues" evidence="1">
    <location>
        <begin position="1358"/>
        <end position="1376"/>
    </location>
</feature>
<sequence>MKSMAFLDKIDEKHSEESHSSKDYETCENDVVKKYKSDLHTKTYESIKGEKSETKDIIFEEDETISESATHESDQLETRIEALATETTQKKSEKSEIDEYRESRIDVSEEKSREASTKITEIESEHAATKKMEDTTVQSDVTKSVIKHQIDLKEKTPTEETKLKGEITCEDYLSEEESAKKESVSEVKEVEGVKIEKEEAVEETHTKTVRKELVDKETEEKITHKDEDLTTKQSKISSTVTSTDVHRELSTSSEVTEKIETVDLDSFLPSEMSEIKTVIEKHEEIKRTSSSESKSSIESGKSPEDQFSTCSSGRKGDSDSSKVADKPEVLMRKTSSLPKADRKSGIDFETYSSSGESHYHSFELDSGKSRPCSSDVEGLVAAGSSEYESALTSQDYSSRSHVTSTEYHTAVSSLSSKESMKSLDSESSGHLGSVEVSELSETLVPSASDLEGDILDTGDQLDDGGWNEEIEDEPSDKLSKMKRSHEMTFQPEPKMLAPESPQADDLDKKFTSMDDGSIVSMSLSSTSGTEPRTVIELSRADSERIEGGSMSVSGISDQLSIEGSCDSLVFHPTTTLATTDISTCTGHTDTNLQIESCTITTSIITESGIRSVSTQVTSESHTPEEDRVPKTEEVQMNGTCPPEIKKKSHRRQESTSSFVPPILSSFDQKFQSELTESDKYTAELSLKEVISDEKKDIDEREKEESYETEADQGFHRDIREGKYQETEDEIKDDTPEFSSETQASVGELEQEYTSALARAQEAKRKSDASPDLHIHKEPLEKRDSHGKSSSTSSEKSSFEEAEAEAAFNMVAHVSPAHKIKQICPILEDEDAEKHELETRERAQKEYEKRRSQARDLSPGSIPDIKVTQHMTPLVDRNFRYPDLELEEEERQKEKEKETETQKSTPQTPSSKSSEDTDQGREYVLEDSGISIPEEATTESRSTVIEQTVREEADKDTDSPNSDSFEMLEKPDLIDDFVVIEEVAKEAQEFDSEGKSVNIKQEKSTRRPKKHDDEVEAYLTRSAPTPLTKMTDVKFYPDGSTGEDLGFEFEDSPPINNEASASSYDKELEANKKWIEQQFQGDQAARMAAGYDYEMEFERGPLEDIKEEDINDFDPASSRIGSLGSHKESGGSLGSVKDSYSSTPEYDVLAGRKYFTRSGEHDDISMSSLQEFENLERAMSLETKRYQQGSQDSSSNGSFKTRYYASKSGQGDDVSVSSLKEFEGLEMACIAAHTVEVKAKEEEAMLAQIDEGQESLASESESCETVSRTDKKVIPDSDEEDYEKRMFEIDEIIRQAQSNVERFIDLKEGDKTESLGRGDSIEEVSKVPDLDLDVPIVRSTVKVQWKEGEDVMVTSTDSIDGKAEEKGSQHDSTDSLDQKTGADIMTASTDSIEFQAGKSVLINLLSDSIEIKDEACGMVSSDSLELAAKQTDNMLESTDSLADPTSSTATHATYQYETDSVFSGSFTSGGSNTMVSSTDTIDPVQVDIAAAARKVWFEEDSGSGRRITTEYVQDPGKPYVTEVIEPSEDDAYSHTVHRRVELPPEVRKVTFYGSDADERLKQFIEDFNEGEQVEEVEEVDAAGNVHTRRVVQRRFIVRGEEGPEMEEFIKKSVASKTNQLTTSFPKETTGEESSFAATGGPQDSTSKAQTSRRRQLRYEISVDDQIEVDPREHDWRFNLPEHVEGEESAAGDQTSSQQRPVPDQHQLSEEMKQLLKELEKESKQ</sequence>
<feature type="region of interest" description="Disordered" evidence="1">
    <location>
        <begin position="1"/>
        <end position="24"/>
    </location>
</feature>